<dbReference type="Pfam" id="PF01022">
    <property type="entry name" value="HTH_5"/>
    <property type="match status" value="1"/>
</dbReference>
<evidence type="ECO:0000256" key="1">
    <source>
        <dbReference type="ARBA" id="ARBA00023125"/>
    </source>
</evidence>
<dbReference type="RefSeq" id="WP_204652995.1">
    <property type="nucleotide sequence ID" value="NZ_JAFBFD010000004.1"/>
</dbReference>
<dbReference type="PANTHER" id="PTHR38600:SF1">
    <property type="entry name" value="TRANSCRIPTIONAL REGULATORY PROTEIN"/>
    <property type="match status" value="1"/>
</dbReference>
<dbReference type="EMBL" id="JBHSGS010000061">
    <property type="protein sequence ID" value="MFC4720214.1"/>
    <property type="molecule type" value="Genomic_DNA"/>
</dbReference>
<dbReference type="PANTHER" id="PTHR38600">
    <property type="entry name" value="TRANSCRIPTIONAL REGULATORY PROTEIN"/>
    <property type="match status" value="1"/>
</dbReference>
<evidence type="ECO:0000313" key="4">
    <source>
        <dbReference type="Proteomes" id="UP001595969"/>
    </source>
</evidence>
<dbReference type="SUPFAM" id="SSF46785">
    <property type="entry name" value="Winged helix' DNA-binding domain"/>
    <property type="match status" value="1"/>
</dbReference>
<dbReference type="PROSITE" id="PS50987">
    <property type="entry name" value="HTH_ARSR_2"/>
    <property type="match status" value="1"/>
</dbReference>
<dbReference type="SMART" id="SM00418">
    <property type="entry name" value="HTH_ARSR"/>
    <property type="match status" value="1"/>
</dbReference>
<name>A0ABV9MYU8_9ENTE</name>
<dbReference type="Proteomes" id="UP001595969">
    <property type="component" value="Unassembled WGS sequence"/>
</dbReference>
<dbReference type="InterPro" id="IPR036388">
    <property type="entry name" value="WH-like_DNA-bd_sf"/>
</dbReference>
<evidence type="ECO:0000313" key="3">
    <source>
        <dbReference type="EMBL" id="MFC4720214.1"/>
    </source>
</evidence>
<dbReference type="InterPro" id="IPR001845">
    <property type="entry name" value="HTH_ArsR_DNA-bd_dom"/>
</dbReference>
<dbReference type="InterPro" id="IPR011991">
    <property type="entry name" value="ArsR-like_HTH"/>
</dbReference>
<accession>A0ABV9MYU8</accession>
<dbReference type="Gene3D" id="1.10.10.10">
    <property type="entry name" value="Winged helix-like DNA-binding domain superfamily/Winged helix DNA-binding domain"/>
    <property type="match status" value="1"/>
</dbReference>
<sequence length="319" mass="36722">MRVPLSEESLPVFEAISSATRIKIINLLSRKRMNVKELAEELELSNPVTAKHVTILEKAGIIKTERIPGKAGMQKQSILKVDLIEINFPQKIYPAYEFYDISVPIGQYIDFDVTPTCGLASEYEQIGEYDEPKYFVDPRRSEASILWFTKGFVEYKVMNPLSHNDRLQMVEITLELSSEFPTGNNNWPSDITFTLNGMEIGTWLSPGDFVDVKGKLNPDWWQSTMNQYGVEVNIRITNHGVWINGKQTLWARMKELRLDKMMYDFKIEVKEDAEHVGGCTIFGEKFGNHPTNIDFRYYYSEKSDPEDEMLPPELPVESV</sequence>
<protein>
    <submittedName>
        <fullName evidence="3">ArsR/SmtB family transcription factor</fullName>
    </submittedName>
</protein>
<keyword evidence="1" id="KW-0238">DNA-binding</keyword>
<evidence type="ECO:0000259" key="2">
    <source>
        <dbReference type="PROSITE" id="PS50987"/>
    </source>
</evidence>
<dbReference type="InterPro" id="IPR036390">
    <property type="entry name" value="WH_DNA-bd_sf"/>
</dbReference>
<proteinExistence type="predicted"/>
<dbReference type="CDD" id="cd00090">
    <property type="entry name" value="HTH_ARSR"/>
    <property type="match status" value="1"/>
</dbReference>
<organism evidence="3 4">
    <name type="scientific">Enterococcus lemanii</name>
    <dbReference type="NCBI Taxonomy" id="1159752"/>
    <lineage>
        <taxon>Bacteria</taxon>
        <taxon>Bacillati</taxon>
        <taxon>Bacillota</taxon>
        <taxon>Bacilli</taxon>
        <taxon>Lactobacillales</taxon>
        <taxon>Enterococcaceae</taxon>
        <taxon>Enterococcus</taxon>
    </lineage>
</organism>
<gene>
    <name evidence="3" type="ORF">ACFO5I_10820</name>
</gene>
<reference evidence="4" key="1">
    <citation type="journal article" date="2019" name="Int. J. Syst. Evol. Microbiol.">
        <title>The Global Catalogue of Microorganisms (GCM) 10K type strain sequencing project: providing services to taxonomists for standard genome sequencing and annotation.</title>
        <authorList>
            <consortium name="The Broad Institute Genomics Platform"/>
            <consortium name="The Broad Institute Genome Sequencing Center for Infectious Disease"/>
            <person name="Wu L."/>
            <person name="Ma J."/>
        </authorList>
    </citation>
    <scope>NUCLEOTIDE SEQUENCE [LARGE SCALE GENOMIC DNA]</scope>
    <source>
        <strain evidence="4">CGMCC 1.19032</strain>
    </source>
</reference>
<comment type="caution">
    <text evidence="3">The sequence shown here is derived from an EMBL/GenBank/DDBJ whole genome shotgun (WGS) entry which is preliminary data.</text>
</comment>
<feature type="domain" description="HTH arsR-type" evidence="2">
    <location>
        <begin position="1"/>
        <end position="95"/>
    </location>
</feature>
<keyword evidence="4" id="KW-1185">Reference proteome</keyword>